<dbReference type="Gene3D" id="1.10.287.3980">
    <property type="match status" value="1"/>
</dbReference>
<evidence type="ECO:0000256" key="2">
    <source>
        <dbReference type="ARBA" id="ARBA00022980"/>
    </source>
</evidence>
<dbReference type="GO" id="GO:0005762">
    <property type="term" value="C:mitochondrial large ribosomal subunit"/>
    <property type="evidence" value="ECO:0007669"/>
    <property type="project" value="TreeGrafter"/>
</dbReference>
<dbReference type="NCBIfam" id="TIGR01030">
    <property type="entry name" value="rpmH_bact"/>
    <property type="match status" value="1"/>
</dbReference>
<comment type="similarity">
    <text evidence="1">Belongs to the bacterial ribosomal protein bL34 family.</text>
</comment>
<dbReference type="PANTHER" id="PTHR14503">
    <property type="entry name" value="MITOCHONDRIAL RIBOSOMAL PROTEIN 34 FAMILY MEMBER"/>
    <property type="match status" value="1"/>
</dbReference>
<dbReference type="GO" id="GO:0006412">
    <property type="term" value="P:translation"/>
    <property type="evidence" value="ECO:0007669"/>
    <property type="project" value="InterPro"/>
</dbReference>
<sequence>MSLQQAASTLIRRGGLKMCSMRNAQSFKPQIAPIARNYAVEIQPVQSLFKIDLSLPSLWNEFTLLIKRTFQPSIIRKRRKTGFLKRQKSVGGRRVLKRRALKGRVRLGGC</sequence>
<dbReference type="GO" id="GO:0003735">
    <property type="term" value="F:structural constituent of ribosome"/>
    <property type="evidence" value="ECO:0007669"/>
    <property type="project" value="InterPro"/>
</dbReference>
<dbReference type="HAMAP" id="MF_00391">
    <property type="entry name" value="Ribosomal_bL34"/>
    <property type="match status" value="1"/>
</dbReference>
<keyword evidence="3" id="KW-0687">Ribonucleoprotein</keyword>
<gene>
    <name evidence="4" type="ORF">CTEN210_08033</name>
</gene>
<dbReference type="PROSITE" id="PS00784">
    <property type="entry name" value="RIBOSOMAL_L34"/>
    <property type="match status" value="1"/>
</dbReference>
<dbReference type="Proteomes" id="UP001054902">
    <property type="component" value="Unassembled WGS sequence"/>
</dbReference>
<dbReference type="InterPro" id="IPR000271">
    <property type="entry name" value="Ribosomal_bL34"/>
</dbReference>
<accession>A0AAD3H5P3</accession>
<evidence type="ECO:0000313" key="5">
    <source>
        <dbReference type="Proteomes" id="UP001054902"/>
    </source>
</evidence>
<dbReference type="AlphaFoldDB" id="A0AAD3H5P3"/>
<keyword evidence="5" id="KW-1185">Reference proteome</keyword>
<name>A0AAD3H5P3_9STRA</name>
<dbReference type="InterPro" id="IPR020939">
    <property type="entry name" value="Ribosomal_bL34_CS"/>
</dbReference>
<evidence type="ECO:0000256" key="3">
    <source>
        <dbReference type="ARBA" id="ARBA00023274"/>
    </source>
</evidence>
<proteinExistence type="inferred from homology"/>
<reference evidence="4 5" key="1">
    <citation type="journal article" date="2021" name="Sci. Rep.">
        <title>The genome of the diatom Chaetoceros tenuissimus carries an ancient integrated fragment of an extant virus.</title>
        <authorList>
            <person name="Hongo Y."/>
            <person name="Kimura K."/>
            <person name="Takaki Y."/>
            <person name="Yoshida Y."/>
            <person name="Baba S."/>
            <person name="Kobayashi G."/>
            <person name="Nagasaki K."/>
            <person name="Hano T."/>
            <person name="Tomaru Y."/>
        </authorList>
    </citation>
    <scope>NUCLEOTIDE SEQUENCE [LARGE SCALE GENOMIC DNA]</scope>
    <source>
        <strain evidence="4 5">NIES-3715</strain>
    </source>
</reference>
<keyword evidence="2 4" id="KW-0689">Ribosomal protein</keyword>
<comment type="caution">
    <text evidence="4">The sequence shown here is derived from an EMBL/GenBank/DDBJ whole genome shotgun (WGS) entry which is preliminary data.</text>
</comment>
<dbReference type="PANTHER" id="PTHR14503:SF4">
    <property type="entry name" value="LARGE RIBOSOMAL SUBUNIT PROTEIN BL34M"/>
    <property type="match status" value="1"/>
</dbReference>
<evidence type="ECO:0000256" key="1">
    <source>
        <dbReference type="ARBA" id="ARBA00010111"/>
    </source>
</evidence>
<dbReference type="EMBL" id="BLLK01000045">
    <property type="protein sequence ID" value="GFH51557.1"/>
    <property type="molecule type" value="Genomic_DNA"/>
</dbReference>
<organism evidence="4 5">
    <name type="scientific">Chaetoceros tenuissimus</name>
    <dbReference type="NCBI Taxonomy" id="426638"/>
    <lineage>
        <taxon>Eukaryota</taxon>
        <taxon>Sar</taxon>
        <taxon>Stramenopiles</taxon>
        <taxon>Ochrophyta</taxon>
        <taxon>Bacillariophyta</taxon>
        <taxon>Coscinodiscophyceae</taxon>
        <taxon>Chaetocerotophycidae</taxon>
        <taxon>Chaetocerotales</taxon>
        <taxon>Chaetocerotaceae</taxon>
        <taxon>Chaetoceros</taxon>
    </lineage>
</organism>
<protein>
    <submittedName>
        <fullName evidence="4">RM34, ribosomal protein 34 mitochondrial large ribosomal subunit</fullName>
    </submittedName>
</protein>
<evidence type="ECO:0000313" key="4">
    <source>
        <dbReference type="EMBL" id="GFH51557.1"/>
    </source>
</evidence>
<dbReference type="Pfam" id="PF00468">
    <property type="entry name" value="Ribosomal_L34"/>
    <property type="match status" value="1"/>
</dbReference>